<dbReference type="AlphaFoldDB" id="A0A7N9CYI8"/>
<dbReference type="GeneTree" id="ENSGT00940000161627"/>
<sequence>MEFHSCCPGWSQWRDLGSWQPLPPGKRFSSLSLPSSWDYKGVPPRQANFCNFFFFSRDGVSPYWPGWSRTLELVIRPPRPSKVLGLQVRATAPGPLGTISL</sequence>
<reference evidence="1" key="3">
    <citation type="submission" date="2025-09" db="UniProtKB">
        <authorList>
            <consortium name="Ensembl"/>
        </authorList>
    </citation>
    <scope>IDENTIFICATION</scope>
</reference>
<name>A0A7N9CYI8_MACFA</name>
<evidence type="ECO:0000313" key="2">
    <source>
        <dbReference type="Proteomes" id="UP000233100"/>
    </source>
</evidence>
<dbReference type="Proteomes" id="UP000233100">
    <property type="component" value="Chromosome 20"/>
</dbReference>
<reference evidence="1 2" key="1">
    <citation type="submission" date="2013-03" db="EMBL/GenBank/DDBJ databases">
        <authorList>
            <person name="Warren W."/>
            <person name="Wilson R.K."/>
        </authorList>
    </citation>
    <scope>NUCLEOTIDE SEQUENCE</scope>
</reference>
<dbReference type="PANTHER" id="PTHR46254">
    <property type="entry name" value="PROTEIN GVQW1-RELATED"/>
    <property type="match status" value="1"/>
</dbReference>
<dbReference type="Ensembl" id="ENSMFAT00000088324.1">
    <property type="protein sequence ID" value="ENSMFAP00000058723.1"/>
    <property type="gene ID" value="ENSMFAG00000051915.1"/>
</dbReference>
<accession>A0A7N9CYI8</accession>
<protein>
    <submittedName>
        <fullName evidence="1">Uncharacterized protein</fullName>
    </submittedName>
</protein>
<proteinExistence type="predicted"/>
<keyword evidence="2" id="KW-1185">Reference proteome</keyword>
<organism evidence="1 2">
    <name type="scientific">Macaca fascicularis</name>
    <name type="common">Crab-eating macaque</name>
    <name type="synonym">Cynomolgus monkey</name>
    <dbReference type="NCBI Taxonomy" id="9541"/>
    <lineage>
        <taxon>Eukaryota</taxon>
        <taxon>Metazoa</taxon>
        <taxon>Chordata</taxon>
        <taxon>Craniata</taxon>
        <taxon>Vertebrata</taxon>
        <taxon>Euteleostomi</taxon>
        <taxon>Mammalia</taxon>
        <taxon>Eutheria</taxon>
        <taxon>Euarchontoglires</taxon>
        <taxon>Primates</taxon>
        <taxon>Haplorrhini</taxon>
        <taxon>Catarrhini</taxon>
        <taxon>Cercopithecidae</taxon>
        <taxon>Cercopithecinae</taxon>
        <taxon>Macaca</taxon>
    </lineage>
</organism>
<reference evidence="1" key="2">
    <citation type="submission" date="2025-08" db="UniProtKB">
        <authorList>
            <consortium name="Ensembl"/>
        </authorList>
    </citation>
    <scope>IDENTIFICATION</scope>
</reference>
<evidence type="ECO:0000313" key="1">
    <source>
        <dbReference type="Ensembl" id="ENSMFAP00000058723.1"/>
    </source>
</evidence>